<dbReference type="SUPFAM" id="SSF53474">
    <property type="entry name" value="alpha/beta-Hydrolases"/>
    <property type="match status" value="1"/>
</dbReference>
<proteinExistence type="predicted"/>
<dbReference type="EMBL" id="JBITPR010000043">
    <property type="protein sequence ID" value="MFI7872535.1"/>
    <property type="molecule type" value="Genomic_DNA"/>
</dbReference>
<keyword evidence="2" id="KW-0378">Hydrolase</keyword>
<evidence type="ECO:0000313" key="3">
    <source>
        <dbReference type="Proteomes" id="UP001614264"/>
    </source>
</evidence>
<sequence length="593" mass="62265">MDLKTLKALKPAEYAEAADGYRAVSDAADAAAERIGKQITNAMNAANEGKAADAAQKQLKKLAENFHYTQLECGLVSGSLNGFSAEIAAPRRRLLEALDDAAALGYPVSPAGDVTFPAGGENKATGGQIPGGTAVGNNGMLSPGNRGLYRPGPNGLYSPGAEADGIDIHHGNPNHARAQDIADRIAHALREASEIDERYSEALGKLKAAPGLSITTKTWADVASDVDAVSSAAREYLQDTVPFDKSPADRKEWWDSLTDEQRDEYKIAFPETIGSLDGIPAAVRDEVNRENLHVLIAKLEGQHDETSKAQLEGMRGIQEKLANPSQPPMLLLGIGDEGNGRAIVSYGNPDTSRNVSAYAPGLGTALDGDFADDTVRRAFQTAKGAYKYDHSTASIVWLGYDAPGFTEVTSTTLADRGAPAYRSFMEGIQATNENADPHVTAIGHSYGSLLVGTAAREQGGIPGVDDILLLGSPGTGAQTADELNVGKGHVYAASAGNDPVSWLPAPSSIIGPAPAIVNALDDERWFGRDPVSESFGATRIESGDGPLPLWLSGEGPTPAHSGYFDSERNPSAANNIAKIVAGRADLVTTEESR</sequence>
<dbReference type="InterPro" id="IPR010427">
    <property type="entry name" value="DUF1023"/>
</dbReference>
<organism evidence="2 3">
    <name type="scientific">Streptomyces salinarius</name>
    <dbReference type="NCBI Taxonomy" id="2762598"/>
    <lineage>
        <taxon>Bacteria</taxon>
        <taxon>Bacillati</taxon>
        <taxon>Actinomycetota</taxon>
        <taxon>Actinomycetes</taxon>
        <taxon>Kitasatosporales</taxon>
        <taxon>Streptomycetaceae</taxon>
        <taxon>Streptomyces</taxon>
    </lineage>
</organism>
<accession>A0ABW8BC03</accession>
<dbReference type="Proteomes" id="UP001614264">
    <property type="component" value="Unassembled WGS sequence"/>
</dbReference>
<dbReference type="GO" id="GO:0016787">
    <property type="term" value="F:hydrolase activity"/>
    <property type="evidence" value="ECO:0007669"/>
    <property type="project" value="UniProtKB-KW"/>
</dbReference>
<dbReference type="Pfam" id="PF06259">
    <property type="entry name" value="Abhydrolase_8"/>
    <property type="match status" value="1"/>
</dbReference>
<dbReference type="InterPro" id="IPR029058">
    <property type="entry name" value="AB_hydrolase_fold"/>
</dbReference>
<comment type="caution">
    <text evidence="2">The sequence shown here is derived from an EMBL/GenBank/DDBJ whole genome shotgun (WGS) entry which is preliminary data.</text>
</comment>
<reference evidence="2 3" key="1">
    <citation type="submission" date="2024-07" db="EMBL/GenBank/DDBJ databases">
        <title>Whole genome sequencing of Prodigiosin pigment-producing Streptomyces salinarius isolated from rhizosphere soil of Arachis hypogaea.</title>
        <authorList>
            <person name="Vidhya A."/>
            <person name="Ramya S."/>
        </authorList>
    </citation>
    <scope>NUCLEOTIDE SEQUENCE [LARGE SCALE GENOMIC DNA]</scope>
    <source>
        <strain evidence="2 3">VRMG2420</strain>
    </source>
</reference>
<evidence type="ECO:0000259" key="1">
    <source>
        <dbReference type="Pfam" id="PF06259"/>
    </source>
</evidence>
<protein>
    <submittedName>
        <fullName evidence="2">Alpha/beta hydrolase</fullName>
    </submittedName>
</protein>
<name>A0ABW8BC03_9ACTN</name>
<keyword evidence="3" id="KW-1185">Reference proteome</keyword>
<dbReference type="RefSeq" id="WP_399593215.1">
    <property type="nucleotide sequence ID" value="NZ_JBITPR010000043.1"/>
</dbReference>
<gene>
    <name evidence="2" type="ORF">AB4829_18300</name>
</gene>
<feature type="domain" description="DUF1023" evidence="1">
    <location>
        <begin position="338"/>
        <end position="504"/>
    </location>
</feature>
<evidence type="ECO:0000313" key="2">
    <source>
        <dbReference type="EMBL" id="MFI7872535.1"/>
    </source>
</evidence>